<name>A0A5E4QUE6_9NEOP</name>
<evidence type="ECO:0000256" key="1">
    <source>
        <dbReference type="ARBA" id="ARBA00009995"/>
    </source>
</evidence>
<dbReference type="PANTHER" id="PTHR48043">
    <property type="entry name" value="EG:EG0003.4 PROTEIN-RELATED"/>
    <property type="match status" value="1"/>
</dbReference>
<dbReference type="InterPro" id="IPR050271">
    <property type="entry name" value="UDP-glycosyltransferase"/>
</dbReference>
<feature type="transmembrane region" description="Helical" evidence="4">
    <location>
        <begin position="490"/>
        <end position="513"/>
    </location>
</feature>
<feature type="transmembrane region" description="Helical" evidence="4">
    <location>
        <begin position="21"/>
        <end position="44"/>
    </location>
</feature>
<keyword evidence="4" id="KW-0472">Membrane</keyword>
<keyword evidence="4" id="KW-1133">Transmembrane helix</keyword>
<accession>A0A5E4QUE6</accession>
<dbReference type="Gene3D" id="3.40.50.2000">
    <property type="entry name" value="Glycogen Phosphorylase B"/>
    <property type="match status" value="6"/>
</dbReference>
<dbReference type="GO" id="GO:0008194">
    <property type="term" value="F:UDP-glycosyltransferase activity"/>
    <property type="evidence" value="ECO:0007669"/>
    <property type="project" value="InterPro"/>
</dbReference>
<evidence type="ECO:0000256" key="2">
    <source>
        <dbReference type="ARBA" id="ARBA00022676"/>
    </source>
</evidence>
<dbReference type="FunFam" id="3.40.50.2000:FF:000050">
    <property type="entry name" value="UDP-glucuronosyltransferase"/>
    <property type="match status" value="2"/>
</dbReference>
<keyword evidence="6" id="KW-1185">Reference proteome</keyword>
<gene>
    <name evidence="5" type="ORF">LSINAPIS_LOCUS11699</name>
</gene>
<dbReference type="SUPFAM" id="SSF53756">
    <property type="entry name" value="UDP-Glycosyltransferase/glycogen phosphorylase"/>
    <property type="match status" value="3"/>
</dbReference>
<comment type="similarity">
    <text evidence="1">Belongs to the UDP-glycosyltransferase family.</text>
</comment>
<dbReference type="CDD" id="cd03784">
    <property type="entry name" value="GT1_Gtf-like"/>
    <property type="match status" value="3"/>
</dbReference>
<sequence>MLANHSSHSSSRPCWSISLKMCKLLIIILYYSIITLTSASRILAVFPTPCISHQVTFRPLIHELVRRGHQVTFITPDPAFDKGKAPSNLTEIDVHDISYDIWRNNIVKTTEFGRKDLIIEQIENILYQLVRLTAEQVKKKEVQNIINNKDTKYDLLLLEACAITALVYSHVFKIPVIQVSSFGMMIGNDEIVGSPTHPLLYPTIIHQRLYNLSIWEKLDELYKHIKMMRINANAEIVGHKTFQNIIGSDLPSFNVLKNNVDMLFLNIHPIWIDNQPLPPNVISIWGIYKKTPKELPQELKSYLDSSKQGVIYISLGSNALSSDLPPEIIQMFIRVFSQLPYNVLWKWEKDELPGRPQNVKISKWFPQSDLLRGLQSTEEAINAGVPLIGIPMLGDQWYNVEKYARHGIGIKLDMDRLNEEQFKAAIDKVLIDKSYKENIIRLRTLFHDQPENALDRAIWWTEYVLRHNGAKHLRSPAANMSWMQYYEIQLILIVLILVLLCSVVLVISVHVLWKYVLRNSMENIKIKTGHQVTFRPLIHELVRRGHQVTFITPDPAFDKGKAPSNLTEIDVHDISYDIWRNNIVKTTEFGRKDLIIEQVENILYQLVRLTAEQVKKNEVQNIINNKDTKYDLLLLEACAITALVYSHVFKIPVIQVSSFGMMIGNDEIVGSPTHPLLYPTIIHQRLYHLSIWEKLDELYKHIKMMRINANAEIVGHKTFQNIIGSDLPSFNVLKNNVDMLFLNIHPIWIDNQPLPPNVISIWGIYKKTPKELPQIKLFITQGGLQSTEDAINAGVPLIGIPMLSDQWYNVEKYARHGIGIKLDMDTLNEEQFKAAIDKVLIHKSYKENIIRLRTLFHDQPENALDRAIWWTEYVLRHNGAKHLRSPAANMSWMQYYEIQLILIVLILVLLCTSASRILAVFPTPSVSHQVIFRPLIHELVRRGHQVTFITPNPAFGKGKAPSNLTEIDVHDISYDIWKKNVVENIEFGRKDLTVGQIENMIYQILRVNEEQMKTKEVHNIINNKDIKFDLLLLEACAITTLAYSHIFKIPVIQVSSFGMMMGSNEIVGSPSHPFLYPSAANQRLYNLSIWEKLDELYKHMTMMRSLNHLEIVQYKNLQNIIGSDLPSFNVLKNNVDMLFINIHPIWIDNQPLPPNVISIWGIREKTPKELPQDLKKYLDSSKQGVIYLSFGSNAPSSKLPPETIQMFIRVFSQLPYNVLWKWEKDELPGRPQNVIISKWFPQSDLLRGLQSTEEAINAGVPLIGIPVLGDQWYNVEKYARHGIGIKLDMDTLNEEQFKAAVDKVLTDKSYKENILKLRALFNDQPQTALDRAIWWTEYVLRHNGAKHLRSPAANMSWMQYYEIQLILIVLILVLLCSVVLVISVHVLWKYLLPNLMEHIKIKTA</sequence>
<dbReference type="InterPro" id="IPR002213">
    <property type="entry name" value="UDP_glucos_trans"/>
</dbReference>
<protein>
    <recommendedName>
        <fullName evidence="7">UDP-glycosyltransferases domain-containing protein</fullName>
    </recommendedName>
</protein>
<feature type="transmembrane region" description="Helical" evidence="4">
    <location>
        <begin position="900"/>
        <end position="921"/>
    </location>
</feature>
<organism evidence="5 6">
    <name type="scientific">Leptidea sinapis</name>
    <dbReference type="NCBI Taxonomy" id="189913"/>
    <lineage>
        <taxon>Eukaryota</taxon>
        <taxon>Metazoa</taxon>
        <taxon>Ecdysozoa</taxon>
        <taxon>Arthropoda</taxon>
        <taxon>Hexapoda</taxon>
        <taxon>Insecta</taxon>
        <taxon>Pterygota</taxon>
        <taxon>Neoptera</taxon>
        <taxon>Endopterygota</taxon>
        <taxon>Lepidoptera</taxon>
        <taxon>Glossata</taxon>
        <taxon>Ditrysia</taxon>
        <taxon>Papilionoidea</taxon>
        <taxon>Pieridae</taxon>
        <taxon>Dismorphiinae</taxon>
        <taxon>Leptidea</taxon>
    </lineage>
</organism>
<evidence type="ECO:0008006" key="7">
    <source>
        <dbReference type="Google" id="ProtNLM"/>
    </source>
</evidence>
<evidence type="ECO:0000313" key="6">
    <source>
        <dbReference type="Proteomes" id="UP000324832"/>
    </source>
</evidence>
<dbReference type="PANTHER" id="PTHR48043:SF159">
    <property type="entry name" value="EG:EG0003.4 PROTEIN-RELATED"/>
    <property type="match status" value="1"/>
</dbReference>
<dbReference type="EMBL" id="FZQP02005244">
    <property type="protein sequence ID" value="VVD01234.1"/>
    <property type="molecule type" value="Genomic_DNA"/>
</dbReference>
<evidence type="ECO:0000313" key="5">
    <source>
        <dbReference type="EMBL" id="VVD01234.1"/>
    </source>
</evidence>
<keyword evidence="2" id="KW-0328">Glycosyltransferase</keyword>
<proteinExistence type="inferred from homology"/>
<keyword evidence="3" id="KW-0808">Transferase</keyword>
<evidence type="ECO:0000256" key="4">
    <source>
        <dbReference type="SAM" id="Phobius"/>
    </source>
</evidence>
<dbReference type="Proteomes" id="UP000324832">
    <property type="component" value="Unassembled WGS sequence"/>
</dbReference>
<keyword evidence="4" id="KW-0812">Transmembrane</keyword>
<evidence type="ECO:0000256" key="3">
    <source>
        <dbReference type="ARBA" id="ARBA00022679"/>
    </source>
</evidence>
<dbReference type="Pfam" id="PF00201">
    <property type="entry name" value="UDPGT"/>
    <property type="match status" value="3"/>
</dbReference>
<reference evidence="5 6" key="1">
    <citation type="submission" date="2017-07" db="EMBL/GenBank/DDBJ databases">
        <authorList>
            <person name="Talla V."/>
            <person name="Backstrom N."/>
        </authorList>
    </citation>
    <scope>NUCLEOTIDE SEQUENCE [LARGE SCALE GENOMIC DNA]</scope>
</reference>
<feature type="transmembrane region" description="Helical" evidence="4">
    <location>
        <begin position="1365"/>
        <end position="1388"/>
    </location>
</feature>